<sequence>MRITKEQFMSEQQLRDQLEALRQTLDDREIQLSIEERSALESLANNLEARLLVREANDESVADPSLVDGVHLMIEELEVRYPSTATMVRNIMQTLSNMGI</sequence>
<name>A0ABQ2CNT8_9GAMM</name>
<dbReference type="Proteomes" id="UP000633263">
    <property type="component" value="Unassembled WGS sequence"/>
</dbReference>
<evidence type="ECO:0000256" key="1">
    <source>
        <dbReference type="SAM" id="Coils"/>
    </source>
</evidence>
<accession>A0ABQ2CNT8</accession>
<gene>
    <name evidence="2" type="ORF">GCM10009083_12330</name>
</gene>
<keyword evidence="3" id="KW-1185">Reference proteome</keyword>
<evidence type="ECO:0000313" key="2">
    <source>
        <dbReference type="EMBL" id="GGI97174.1"/>
    </source>
</evidence>
<feature type="coiled-coil region" evidence="1">
    <location>
        <begin position="11"/>
        <end position="50"/>
    </location>
</feature>
<proteinExistence type="predicted"/>
<dbReference type="EMBL" id="BMNN01000002">
    <property type="protein sequence ID" value="GGI97174.1"/>
    <property type="molecule type" value="Genomic_DNA"/>
</dbReference>
<evidence type="ECO:0000313" key="3">
    <source>
        <dbReference type="Proteomes" id="UP000633263"/>
    </source>
</evidence>
<dbReference type="Pfam" id="PF14357">
    <property type="entry name" value="DUF4404"/>
    <property type="match status" value="1"/>
</dbReference>
<keyword evidence="1" id="KW-0175">Coiled coil</keyword>
<comment type="caution">
    <text evidence="2">The sequence shown here is derived from an EMBL/GenBank/DDBJ whole genome shotgun (WGS) entry which is preliminary data.</text>
</comment>
<dbReference type="InterPro" id="IPR025516">
    <property type="entry name" value="DUF4404"/>
</dbReference>
<protein>
    <recommendedName>
        <fullName evidence="4">DUF4404 family protein</fullName>
    </recommendedName>
</protein>
<reference evidence="3" key="1">
    <citation type="journal article" date="2019" name="Int. J. Syst. Evol. Microbiol.">
        <title>The Global Catalogue of Microorganisms (GCM) 10K type strain sequencing project: providing services to taxonomists for standard genome sequencing and annotation.</title>
        <authorList>
            <consortium name="The Broad Institute Genomics Platform"/>
            <consortium name="The Broad Institute Genome Sequencing Center for Infectious Disease"/>
            <person name="Wu L."/>
            <person name="Ma J."/>
        </authorList>
    </citation>
    <scope>NUCLEOTIDE SEQUENCE [LARGE SCALE GENOMIC DNA]</scope>
    <source>
        <strain evidence="3">JCM 11590</strain>
    </source>
</reference>
<organism evidence="2 3">
    <name type="scientific">Halopseudomonas pertucinogena</name>
    <dbReference type="NCBI Taxonomy" id="86175"/>
    <lineage>
        <taxon>Bacteria</taxon>
        <taxon>Pseudomonadati</taxon>
        <taxon>Pseudomonadota</taxon>
        <taxon>Gammaproteobacteria</taxon>
        <taxon>Pseudomonadales</taxon>
        <taxon>Pseudomonadaceae</taxon>
        <taxon>Halopseudomonas</taxon>
    </lineage>
</organism>
<evidence type="ECO:0008006" key="4">
    <source>
        <dbReference type="Google" id="ProtNLM"/>
    </source>
</evidence>